<evidence type="ECO:0000313" key="1">
    <source>
        <dbReference type="EMBL" id="GAI46833.1"/>
    </source>
</evidence>
<proteinExistence type="predicted"/>
<dbReference type="AlphaFoldDB" id="X1NT94"/>
<name>X1NT94_9ZZZZ</name>
<comment type="caution">
    <text evidence="1">The sequence shown here is derived from an EMBL/GenBank/DDBJ whole genome shotgun (WGS) entry which is preliminary data.</text>
</comment>
<protein>
    <submittedName>
        <fullName evidence="1">Uncharacterized protein</fullName>
    </submittedName>
</protein>
<feature type="non-terminal residue" evidence="1">
    <location>
        <position position="127"/>
    </location>
</feature>
<gene>
    <name evidence="1" type="ORF">S06H3_63559</name>
</gene>
<organism evidence="1">
    <name type="scientific">marine sediment metagenome</name>
    <dbReference type="NCBI Taxonomy" id="412755"/>
    <lineage>
        <taxon>unclassified sequences</taxon>
        <taxon>metagenomes</taxon>
        <taxon>ecological metagenomes</taxon>
    </lineage>
</organism>
<sequence length="127" mass="14508">MSFLLEELGYKLQEDDRFKLYLTNTLEMEEFAQTALPGMSSLSEESHLAGKVKKEQPILVILGNPPYSGISANLSEKETNITKGNTYVTNYQIQEDKVNGYYKLISQTKEARREIKVRQKTWIGELG</sequence>
<accession>X1NT94</accession>
<dbReference type="EMBL" id="BARV01042195">
    <property type="protein sequence ID" value="GAI46833.1"/>
    <property type="molecule type" value="Genomic_DNA"/>
</dbReference>
<reference evidence="1" key="1">
    <citation type="journal article" date="2014" name="Front. Microbiol.">
        <title>High frequency of phylogenetically diverse reductive dehalogenase-homologous genes in deep subseafloor sedimentary metagenomes.</title>
        <authorList>
            <person name="Kawai M."/>
            <person name="Futagami T."/>
            <person name="Toyoda A."/>
            <person name="Takaki Y."/>
            <person name="Nishi S."/>
            <person name="Hori S."/>
            <person name="Arai W."/>
            <person name="Tsubouchi T."/>
            <person name="Morono Y."/>
            <person name="Uchiyama I."/>
            <person name="Ito T."/>
            <person name="Fujiyama A."/>
            <person name="Inagaki F."/>
            <person name="Takami H."/>
        </authorList>
    </citation>
    <scope>NUCLEOTIDE SEQUENCE</scope>
    <source>
        <strain evidence="1">Expedition CK06-06</strain>
    </source>
</reference>